<feature type="transmembrane region" description="Helical" evidence="2">
    <location>
        <begin position="177"/>
        <end position="197"/>
    </location>
</feature>
<feature type="domain" description="Acyltransferase 3" evidence="3">
    <location>
        <begin position="29"/>
        <end position="384"/>
    </location>
</feature>
<name>A0A4R1I264_PSEEN</name>
<feature type="region of interest" description="Disordered" evidence="1">
    <location>
        <begin position="405"/>
        <end position="472"/>
    </location>
</feature>
<keyword evidence="2" id="KW-0472">Membrane</keyword>
<evidence type="ECO:0000313" key="5">
    <source>
        <dbReference type="Proteomes" id="UP000295560"/>
    </source>
</evidence>
<proteinExistence type="predicted"/>
<feature type="compositionally biased region" description="Low complexity" evidence="1">
    <location>
        <begin position="406"/>
        <end position="422"/>
    </location>
</feature>
<sequence length="662" mass="70472">MKPLVTGPTASDPDTAGRPGRAPGGELRALTGLRIVAALWVVAFHFHFTALPGVTDVSAVLGPLVTQGSLGVDLFFVLSGFVIAHTYLDRMGPRLRLRSAGRFVWARAGRMWPAYLLVFHLFGVWLLIRATYGSGGDIAFQAVQPDLSWGQWLRQLLLVQMWDRPFLDGASWVGPTWSISAEWLAYLLFPLTALVFFRLRRLPVVVLGFGALLAMAPMAAAYLVVGSPYYPFSWLVRVLCGFSAGVLTLLAVRRLTGSARARRIAPTTAWVALLGIVGGLLAGDAAGGGLLGLVVVLFPVLVGALALTERGPARWLGSRPMVHGGRISYALYLVHIPMFEMFWLALRNGTGDRFDGLLAPGTLSAHVVALVVLVATVPVAHLLYTFVEQPARGWMRDLPGARRRTPAAVVPGPAVPTDAVVPEGAGPVDTDRARLDPPTLRVARPRPSSPVEETDRVVLPSPLPRQAGPADPVPALVRLHDARDMARAAGHGDDRHGDRLAGNLMAAARLRSWAPAPEEYASDRSEQIRDAARTSAPAGPSRQGTGEPPAQAGPVDDGPPDDRYGDDRADDGWTGGQAVGDPARRDRVGDRGYGDGAAVEDADVPEPRAGRSGGSRSGVERCGRSRSRHRAHGSAATPIVAAAAAAVRGRRRPAHGLPPRHA</sequence>
<feature type="region of interest" description="Disordered" evidence="1">
    <location>
        <begin position="517"/>
        <end position="662"/>
    </location>
</feature>
<feature type="compositionally biased region" description="Basic and acidic residues" evidence="1">
    <location>
        <begin position="582"/>
        <end position="593"/>
    </location>
</feature>
<feature type="transmembrane region" description="Helical" evidence="2">
    <location>
        <begin position="329"/>
        <end position="346"/>
    </location>
</feature>
<dbReference type="EMBL" id="SMFZ01000001">
    <property type="protein sequence ID" value="TCK27360.1"/>
    <property type="molecule type" value="Genomic_DNA"/>
</dbReference>
<dbReference type="AlphaFoldDB" id="A0A4R1I264"/>
<feature type="compositionally biased region" description="Low complexity" evidence="1">
    <location>
        <begin position="633"/>
        <end position="647"/>
    </location>
</feature>
<feature type="transmembrane region" description="Helical" evidence="2">
    <location>
        <begin position="366"/>
        <end position="387"/>
    </location>
</feature>
<protein>
    <submittedName>
        <fullName evidence="4">Peptidoglycan/LPS O-acetylase OafA/YrhL</fullName>
    </submittedName>
</protein>
<feature type="region of interest" description="Disordered" evidence="1">
    <location>
        <begin position="1"/>
        <end position="23"/>
    </location>
</feature>
<feature type="compositionally biased region" description="Basic and acidic residues" evidence="1">
    <location>
        <begin position="560"/>
        <end position="571"/>
    </location>
</feature>
<evidence type="ECO:0000313" key="4">
    <source>
        <dbReference type="EMBL" id="TCK27360.1"/>
    </source>
</evidence>
<reference evidence="4 5" key="1">
    <citation type="submission" date="2019-03" db="EMBL/GenBank/DDBJ databases">
        <title>Sequencing the genomes of 1000 actinobacteria strains.</title>
        <authorList>
            <person name="Klenk H.-P."/>
        </authorList>
    </citation>
    <scope>NUCLEOTIDE SEQUENCE [LARGE SCALE GENOMIC DNA]</scope>
    <source>
        <strain evidence="4 5">DSM 44969</strain>
    </source>
</reference>
<dbReference type="GO" id="GO:0016747">
    <property type="term" value="F:acyltransferase activity, transferring groups other than amino-acyl groups"/>
    <property type="evidence" value="ECO:0007669"/>
    <property type="project" value="InterPro"/>
</dbReference>
<feature type="compositionally biased region" description="Basic residues" evidence="1">
    <location>
        <begin position="648"/>
        <end position="662"/>
    </location>
</feature>
<feature type="transmembrane region" description="Helical" evidence="2">
    <location>
        <begin position="264"/>
        <end position="283"/>
    </location>
</feature>
<dbReference type="InterPro" id="IPR050879">
    <property type="entry name" value="Acyltransferase_3"/>
</dbReference>
<evidence type="ECO:0000256" key="1">
    <source>
        <dbReference type="SAM" id="MobiDB-lite"/>
    </source>
</evidence>
<feature type="transmembrane region" description="Helical" evidence="2">
    <location>
        <begin position="204"/>
        <end position="225"/>
    </location>
</feature>
<accession>A0A4R1I264</accession>
<keyword evidence="5" id="KW-1185">Reference proteome</keyword>
<dbReference type="PANTHER" id="PTHR23028:SF53">
    <property type="entry name" value="ACYL_TRANSF_3 DOMAIN-CONTAINING PROTEIN"/>
    <property type="match status" value="1"/>
</dbReference>
<feature type="transmembrane region" description="Helical" evidence="2">
    <location>
        <begin position="27"/>
        <end position="48"/>
    </location>
</feature>
<dbReference type="Pfam" id="PF01757">
    <property type="entry name" value="Acyl_transf_3"/>
    <property type="match status" value="1"/>
</dbReference>
<gene>
    <name evidence="4" type="ORF">EV378_3231</name>
</gene>
<organism evidence="4 5">
    <name type="scientific">Pseudonocardia endophytica</name>
    <dbReference type="NCBI Taxonomy" id="401976"/>
    <lineage>
        <taxon>Bacteria</taxon>
        <taxon>Bacillati</taxon>
        <taxon>Actinomycetota</taxon>
        <taxon>Actinomycetes</taxon>
        <taxon>Pseudonocardiales</taxon>
        <taxon>Pseudonocardiaceae</taxon>
        <taxon>Pseudonocardia</taxon>
    </lineage>
</organism>
<feature type="transmembrane region" description="Helical" evidence="2">
    <location>
        <begin position="231"/>
        <end position="252"/>
    </location>
</feature>
<feature type="transmembrane region" description="Helical" evidence="2">
    <location>
        <begin position="289"/>
        <end position="308"/>
    </location>
</feature>
<dbReference type="InterPro" id="IPR002656">
    <property type="entry name" value="Acyl_transf_3_dom"/>
</dbReference>
<feature type="transmembrane region" description="Helical" evidence="2">
    <location>
        <begin position="109"/>
        <end position="128"/>
    </location>
</feature>
<dbReference type="GO" id="GO:0009103">
    <property type="term" value="P:lipopolysaccharide biosynthetic process"/>
    <property type="evidence" value="ECO:0007669"/>
    <property type="project" value="TreeGrafter"/>
</dbReference>
<evidence type="ECO:0000256" key="2">
    <source>
        <dbReference type="SAM" id="Phobius"/>
    </source>
</evidence>
<keyword evidence="2" id="KW-1133">Transmembrane helix</keyword>
<dbReference type="PANTHER" id="PTHR23028">
    <property type="entry name" value="ACETYLTRANSFERASE"/>
    <property type="match status" value="1"/>
</dbReference>
<evidence type="ECO:0000259" key="3">
    <source>
        <dbReference type="Pfam" id="PF01757"/>
    </source>
</evidence>
<feature type="transmembrane region" description="Helical" evidence="2">
    <location>
        <begin position="68"/>
        <end position="88"/>
    </location>
</feature>
<dbReference type="GO" id="GO:0016020">
    <property type="term" value="C:membrane"/>
    <property type="evidence" value="ECO:0007669"/>
    <property type="project" value="TreeGrafter"/>
</dbReference>
<keyword evidence="2" id="KW-0812">Transmembrane</keyword>
<dbReference type="Proteomes" id="UP000295560">
    <property type="component" value="Unassembled WGS sequence"/>
</dbReference>
<comment type="caution">
    <text evidence="4">The sequence shown here is derived from an EMBL/GenBank/DDBJ whole genome shotgun (WGS) entry which is preliminary data.</text>
</comment>
<feature type="compositionally biased region" description="Basic and acidic residues" evidence="1">
    <location>
        <begin position="521"/>
        <end position="532"/>
    </location>
</feature>